<evidence type="ECO:0000256" key="2">
    <source>
        <dbReference type="ARBA" id="ARBA00023125"/>
    </source>
</evidence>
<evidence type="ECO:0000256" key="3">
    <source>
        <dbReference type="ARBA" id="ARBA00023172"/>
    </source>
</evidence>
<dbReference type="Pfam" id="PF00589">
    <property type="entry name" value="Phage_integrase"/>
    <property type="match status" value="1"/>
</dbReference>
<keyword evidence="7" id="KW-1185">Reference proteome</keyword>
<dbReference type="InterPro" id="IPR013762">
    <property type="entry name" value="Integrase-like_cat_sf"/>
</dbReference>
<dbReference type="EMBL" id="BMDG01000017">
    <property type="protein sequence ID" value="GGI11875.1"/>
    <property type="molecule type" value="Genomic_DNA"/>
</dbReference>
<feature type="region of interest" description="Disordered" evidence="4">
    <location>
        <begin position="410"/>
        <end position="429"/>
    </location>
</feature>
<dbReference type="PROSITE" id="PS51898">
    <property type="entry name" value="TYR_RECOMBINASE"/>
    <property type="match status" value="1"/>
</dbReference>
<dbReference type="Gene3D" id="1.10.150.130">
    <property type="match status" value="1"/>
</dbReference>
<evidence type="ECO:0000313" key="7">
    <source>
        <dbReference type="Proteomes" id="UP000632535"/>
    </source>
</evidence>
<evidence type="ECO:0000313" key="6">
    <source>
        <dbReference type="EMBL" id="GGI11875.1"/>
    </source>
</evidence>
<gene>
    <name evidence="6" type="ORF">GCM10007368_38370</name>
</gene>
<dbReference type="SUPFAM" id="SSF56349">
    <property type="entry name" value="DNA breaking-rejoining enzymes"/>
    <property type="match status" value="1"/>
</dbReference>
<dbReference type="PANTHER" id="PTHR30349">
    <property type="entry name" value="PHAGE INTEGRASE-RELATED"/>
    <property type="match status" value="1"/>
</dbReference>
<name>A0ABQ2BDH6_9MICO</name>
<keyword evidence="2" id="KW-0238">DNA-binding</keyword>
<reference evidence="7" key="1">
    <citation type="journal article" date="2019" name="Int. J. Syst. Evol. Microbiol.">
        <title>The Global Catalogue of Microorganisms (GCM) 10K type strain sequencing project: providing services to taxonomists for standard genome sequencing and annotation.</title>
        <authorList>
            <consortium name="The Broad Institute Genomics Platform"/>
            <consortium name="The Broad Institute Genome Sequencing Center for Infectious Disease"/>
            <person name="Wu L."/>
            <person name="Ma J."/>
        </authorList>
    </citation>
    <scope>NUCLEOTIDE SEQUENCE [LARGE SCALE GENOMIC DNA]</scope>
    <source>
        <strain evidence="7">CCM 8653</strain>
    </source>
</reference>
<accession>A0ABQ2BDH6</accession>
<evidence type="ECO:0000256" key="4">
    <source>
        <dbReference type="SAM" id="MobiDB-lite"/>
    </source>
</evidence>
<dbReference type="InterPro" id="IPR050090">
    <property type="entry name" value="Tyrosine_recombinase_XerCD"/>
</dbReference>
<comment type="caution">
    <text evidence="6">The sequence shown here is derived from an EMBL/GenBank/DDBJ whole genome shotgun (WGS) entry which is preliminary data.</text>
</comment>
<dbReference type="PANTHER" id="PTHR30349:SF41">
    <property type="entry name" value="INTEGRASE_RECOMBINASE PROTEIN MJ0367-RELATED"/>
    <property type="match status" value="1"/>
</dbReference>
<dbReference type="CDD" id="cd01189">
    <property type="entry name" value="INT_ICEBs1_C_like"/>
    <property type="match status" value="1"/>
</dbReference>
<dbReference type="Gene3D" id="1.10.443.10">
    <property type="entry name" value="Intergrase catalytic core"/>
    <property type="match status" value="1"/>
</dbReference>
<evidence type="ECO:0000259" key="5">
    <source>
        <dbReference type="PROSITE" id="PS51898"/>
    </source>
</evidence>
<keyword evidence="3" id="KW-0233">DNA recombination</keyword>
<feature type="compositionally biased region" description="Basic residues" evidence="4">
    <location>
        <begin position="420"/>
        <end position="429"/>
    </location>
</feature>
<dbReference type="InterPro" id="IPR010998">
    <property type="entry name" value="Integrase_recombinase_N"/>
</dbReference>
<sequence length="429" mass="47054">MARARLGLGEAGDINTKRIDGTNRWRARVRYRDALGAYHWASAVGPTKTKATSDLRDKLDTLTGTAQIASVTTVGELCERWLDRALAESSAYWTRSDAAERRGSKPPRPQSMVHSVRAVRNIRARPGGIGDLRLNEATTLALETWLFEQAEESRGRAAEIRIVLRKAFHGAVRLGLLVTDPMAGVDSINRTDPRPIVLKPEELRAIRSILTTSPNMQAAHTTVRNLDALIVILLGTGMRVGEAGALRWSDLDLDGHDPTVTISGTQVELKGKGVLRQDVPKTESSNRTLLLPPSVVDAIEGIRPAWWKPTDWVFPTRNGTPWNTGNAAKVLDRVVELSGGALQKHRVSFHKLRSTAATAIDEEHGQEIAGLVLGHKLTGITRTHYIARAPMAPDVRHTLERLVRSSLGTARVGEQETRKPAKGQHLRAV</sequence>
<protein>
    <submittedName>
        <fullName evidence="6">Phage integrase</fullName>
    </submittedName>
</protein>
<organism evidence="6 7">
    <name type="scientific">Isoptericola cucumis</name>
    <dbReference type="NCBI Taxonomy" id="1776856"/>
    <lineage>
        <taxon>Bacteria</taxon>
        <taxon>Bacillati</taxon>
        <taxon>Actinomycetota</taxon>
        <taxon>Actinomycetes</taxon>
        <taxon>Micrococcales</taxon>
        <taxon>Promicromonosporaceae</taxon>
        <taxon>Isoptericola</taxon>
    </lineage>
</organism>
<dbReference type="InterPro" id="IPR011010">
    <property type="entry name" value="DNA_brk_join_enz"/>
</dbReference>
<feature type="domain" description="Tyr recombinase" evidence="5">
    <location>
        <begin position="193"/>
        <end position="400"/>
    </location>
</feature>
<dbReference type="InterPro" id="IPR002104">
    <property type="entry name" value="Integrase_catalytic"/>
</dbReference>
<dbReference type="RefSeq" id="WP_188525352.1">
    <property type="nucleotide sequence ID" value="NZ_BMDG01000017.1"/>
</dbReference>
<dbReference type="Proteomes" id="UP000632535">
    <property type="component" value="Unassembled WGS sequence"/>
</dbReference>
<comment type="similarity">
    <text evidence="1">Belongs to the 'phage' integrase family.</text>
</comment>
<evidence type="ECO:0000256" key="1">
    <source>
        <dbReference type="ARBA" id="ARBA00008857"/>
    </source>
</evidence>
<proteinExistence type="inferred from homology"/>